<sequence length="403" mass="44118">MATRRNTVLINPVTLPTHAAKHVEEGASLYSSPVFHGYSLWLLPSAGTDLEYMKSVIAHTAEELETEAFLPHLSVLAGMTDRSEEWLFEKMDMLEKRLSHNFDDIFTPHLALHGLGARDLFFQCVYAHPVLTKSITGLNKVACEVFERDGNGCGYDSEYMPHLSLIYGDLDVDTKGKAMADLAIDVIGKKFHFGNLQLWKTEGLHTDWKCVKKLELPLPLSSDGVNVDNAQRSTIAGMGHSDIYNWASARKAMIRAHNFASKKSSSNVLGNGEEEKGEGSDKKPGKMQARRSLGSTGSEGSSGVDGEQRINGLELELVGKKRDEVHNIILSSISKSAEASGADGDHAHPVITMMASYDWSGGVAKAGMSWGAVGHAIEHAKDEEVGGKRKSKYDRFKRSNSIM</sequence>
<dbReference type="PANTHER" id="PTHR28141">
    <property type="entry name" value="2',3'-CYCLIC-NUCLEOTIDE 3'-PHOSPHODIESTERASE"/>
    <property type="match status" value="1"/>
</dbReference>
<dbReference type="Pfam" id="PF07823">
    <property type="entry name" value="CPDase"/>
    <property type="match status" value="1"/>
</dbReference>
<dbReference type="SUPFAM" id="SSF55144">
    <property type="entry name" value="LigT-like"/>
    <property type="match status" value="1"/>
</dbReference>
<dbReference type="GO" id="GO:0009187">
    <property type="term" value="P:cyclic nucleotide metabolic process"/>
    <property type="evidence" value="ECO:0007669"/>
    <property type="project" value="TreeGrafter"/>
</dbReference>
<protein>
    <recommendedName>
        <fullName evidence="4">2',3'-cyclic-nucleotide 3'-phosphodiesterase</fullName>
    </recommendedName>
</protein>
<dbReference type="Gene3D" id="3.90.1140.10">
    <property type="entry name" value="Cyclic phosphodiesterase"/>
    <property type="match status" value="1"/>
</dbReference>
<evidence type="ECO:0000313" key="2">
    <source>
        <dbReference type="EMBL" id="GMH60838.1"/>
    </source>
</evidence>
<dbReference type="Proteomes" id="UP001165082">
    <property type="component" value="Unassembled WGS sequence"/>
</dbReference>
<evidence type="ECO:0008006" key="4">
    <source>
        <dbReference type="Google" id="ProtNLM"/>
    </source>
</evidence>
<dbReference type="EMBL" id="BRXZ01001052">
    <property type="protein sequence ID" value="GMH60838.1"/>
    <property type="molecule type" value="Genomic_DNA"/>
</dbReference>
<feature type="compositionally biased region" description="Basic and acidic residues" evidence="1">
    <location>
        <begin position="273"/>
        <end position="284"/>
    </location>
</feature>
<name>A0A9W7E3F1_9STRA</name>
<organism evidence="2 3">
    <name type="scientific">Triparma retinervis</name>
    <dbReference type="NCBI Taxonomy" id="2557542"/>
    <lineage>
        <taxon>Eukaryota</taxon>
        <taxon>Sar</taxon>
        <taxon>Stramenopiles</taxon>
        <taxon>Ochrophyta</taxon>
        <taxon>Bolidophyceae</taxon>
        <taxon>Parmales</taxon>
        <taxon>Triparmaceae</taxon>
        <taxon>Triparma</taxon>
    </lineage>
</organism>
<evidence type="ECO:0000313" key="3">
    <source>
        <dbReference type="Proteomes" id="UP001165082"/>
    </source>
</evidence>
<dbReference type="GO" id="GO:0004113">
    <property type="term" value="F:2',3'-cyclic-nucleotide 3'-phosphodiesterase activity"/>
    <property type="evidence" value="ECO:0007669"/>
    <property type="project" value="TreeGrafter"/>
</dbReference>
<dbReference type="AlphaFoldDB" id="A0A9W7E3F1"/>
<dbReference type="PANTHER" id="PTHR28141:SF1">
    <property type="entry name" value="2',3'-CYCLIC-NUCLEOTIDE 3'-PHOSPHODIESTERASE"/>
    <property type="match status" value="1"/>
</dbReference>
<dbReference type="InterPro" id="IPR009097">
    <property type="entry name" value="Cyclic_Pdiesterase"/>
</dbReference>
<dbReference type="InterPro" id="IPR012386">
    <property type="entry name" value="Cyclic-nucl_3Pdiesterase"/>
</dbReference>
<reference evidence="2" key="1">
    <citation type="submission" date="2022-07" db="EMBL/GenBank/DDBJ databases">
        <title>Genome analysis of Parmales, a sister group of diatoms, reveals the evolutionary specialization of diatoms from phago-mixotrophs to photoautotrophs.</title>
        <authorList>
            <person name="Ban H."/>
            <person name="Sato S."/>
            <person name="Yoshikawa S."/>
            <person name="Kazumasa Y."/>
            <person name="Nakamura Y."/>
            <person name="Ichinomiya M."/>
            <person name="Saitoh K."/>
            <person name="Sato N."/>
            <person name="Blanc-Mathieu R."/>
            <person name="Endo H."/>
            <person name="Kuwata A."/>
            <person name="Ogata H."/>
        </authorList>
    </citation>
    <scope>NUCLEOTIDE SEQUENCE</scope>
</reference>
<gene>
    <name evidence="2" type="ORF">TrRE_jg13632</name>
</gene>
<keyword evidence="3" id="KW-1185">Reference proteome</keyword>
<accession>A0A9W7E3F1</accession>
<proteinExistence type="predicted"/>
<dbReference type="OrthoDB" id="514292at2759"/>
<feature type="compositionally biased region" description="Low complexity" evidence="1">
    <location>
        <begin position="292"/>
        <end position="305"/>
    </location>
</feature>
<evidence type="ECO:0000256" key="1">
    <source>
        <dbReference type="SAM" id="MobiDB-lite"/>
    </source>
</evidence>
<feature type="region of interest" description="Disordered" evidence="1">
    <location>
        <begin position="264"/>
        <end position="307"/>
    </location>
</feature>
<comment type="caution">
    <text evidence="2">The sequence shown here is derived from an EMBL/GenBank/DDBJ whole genome shotgun (WGS) entry which is preliminary data.</text>
</comment>